<evidence type="ECO:0000313" key="2">
    <source>
        <dbReference type="Proteomes" id="UP000887540"/>
    </source>
</evidence>
<organism evidence="2 3">
    <name type="scientific">Acrobeloides nanus</name>
    <dbReference type="NCBI Taxonomy" id="290746"/>
    <lineage>
        <taxon>Eukaryota</taxon>
        <taxon>Metazoa</taxon>
        <taxon>Ecdysozoa</taxon>
        <taxon>Nematoda</taxon>
        <taxon>Chromadorea</taxon>
        <taxon>Rhabditida</taxon>
        <taxon>Tylenchina</taxon>
        <taxon>Cephalobomorpha</taxon>
        <taxon>Cephaloboidea</taxon>
        <taxon>Cephalobidae</taxon>
        <taxon>Acrobeloides</taxon>
    </lineage>
</organism>
<dbReference type="WBParaSite" id="ACRNAN_scaffold2530.g15563.t1">
    <property type="protein sequence ID" value="ACRNAN_scaffold2530.g15563.t1"/>
    <property type="gene ID" value="ACRNAN_scaffold2530.g15563"/>
</dbReference>
<protein>
    <submittedName>
        <fullName evidence="3">Uncharacterized protein</fullName>
    </submittedName>
</protein>
<name>A0A914DFC3_9BILA</name>
<dbReference type="AlphaFoldDB" id="A0A914DFC3"/>
<proteinExistence type="predicted"/>
<feature type="compositionally biased region" description="Low complexity" evidence="1">
    <location>
        <begin position="389"/>
        <end position="402"/>
    </location>
</feature>
<reference evidence="3" key="1">
    <citation type="submission" date="2022-11" db="UniProtKB">
        <authorList>
            <consortium name="WormBaseParasite"/>
        </authorList>
    </citation>
    <scope>IDENTIFICATION</scope>
</reference>
<feature type="compositionally biased region" description="Polar residues" evidence="1">
    <location>
        <begin position="33"/>
        <end position="46"/>
    </location>
</feature>
<keyword evidence="2" id="KW-1185">Reference proteome</keyword>
<feature type="region of interest" description="Disordered" evidence="1">
    <location>
        <begin position="1"/>
        <end position="51"/>
    </location>
</feature>
<evidence type="ECO:0000313" key="3">
    <source>
        <dbReference type="WBParaSite" id="ACRNAN_scaffold2530.g15563.t1"/>
    </source>
</evidence>
<accession>A0A914DFC3</accession>
<evidence type="ECO:0000256" key="1">
    <source>
        <dbReference type="SAM" id="MobiDB-lite"/>
    </source>
</evidence>
<sequence length="485" mass="54161">MPEDGPPGQEPTQESVEEPFMPPPNINGDLRRQPTSRPLNENNNAKSIDHKEISVNAPGIFIGHVANKHLVDGNHAPISNTNVRDLICSQCGQNNLTDELSDCNKQINVNCAQQTAGNEKSYCFTRQIIIGSGQNAIEKMCVSEQNIIHEFGVEKVIEGCESMGNGRIRYCICSTENCNSLSILEQFAMANHLSGDHTGQSLAEMPSRAISDEFDERKLNPAKNLQITSLTPKIEAPAMAPSDNENNLTPLHCQVCAEDNVKDETSDCMRITVIDCAQQSNSPKTACLTRQTFLSTGNYAVEKRCINEHEAEHFVKNSHSFDHKSLKISPIGTVCGVTEDEGTKFCLCDSDMCNRFGLKEQVQQYEYYFPTQVQTSSMAHTAMAPTSSTKRTSTMPQTTTTETEMDYRERQIDHPHGNSYMAVTSPSKIDREENSDNDFEENMRNSIKERQERWKDSTQNNSCSSIFINSFILVLITMLTMSFLP</sequence>
<feature type="region of interest" description="Disordered" evidence="1">
    <location>
        <begin position="383"/>
        <end position="404"/>
    </location>
</feature>
<dbReference type="Proteomes" id="UP000887540">
    <property type="component" value="Unplaced"/>
</dbReference>